<sequence length="390" mass="41567">MTAPTGSEPMRLALMIGDFADGGVERTLTNLAAGLAGLGMPVDLLTGTTEHAYLRELGTGVRILPLSGARAQALAAYCQAAQPDLLMTGKLADDRLALAVRDQLTGVAAPGRRERLRLVTTVGTPLSARNASFRWNPFKRRREQRRIHADYSRLDGISAVSRAVAEDLRTRFGLTEVPLRVLCNPVVPDDALVRAQAPCPHPWLDAAGQPPVILAVGGLRQVKDFPTLLRALSRLPAHTPARLLILGAGKEQRRLSELVARLGLTVRVDFPGFVPDPYPYLARADLLALSSRREGLGNVLVEAMAVGTPVVATDCPGGVRALLEDGRLGPLVPVGDDRALAQAILGVLNARPEPARLQAAAEPYRVPIAARAYLDFFSELTGAAPACITA</sequence>
<feature type="domain" description="Glycosyl transferase family 1" evidence="1">
    <location>
        <begin position="208"/>
        <end position="361"/>
    </location>
</feature>
<gene>
    <name evidence="3" type="ORF">CKO25_00635</name>
</gene>
<evidence type="ECO:0000313" key="3">
    <source>
        <dbReference type="EMBL" id="MBK1643184.1"/>
    </source>
</evidence>
<reference evidence="3 4" key="1">
    <citation type="journal article" date="2020" name="Microorganisms">
        <title>Osmotic Adaptation and Compatible Solute Biosynthesis of Phototrophic Bacteria as Revealed from Genome Analyses.</title>
        <authorList>
            <person name="Imhoff J.F."/>
            <person name="Rahn T."/>
            <person name="Kunzel S."/>
            <person name="Keller A."/>
            <person name="Neulinger S.C."/>
        </authorList>
    </citation>
    <scope>NUCLEOTIDE SEQUENCE [LARGE SCALE GENOMIC DNA]</scope>
    <source>
        <strain evidence="3 4">DSM 21303</strain>
    </source>
</reference>
<dbReference type="Pfam" id="PF13439">
    <property type="entry name" value="Glyco_transf_4"/>
    <property type="match status" value="1"/>
</dbReference>
<dbReference type="Pfam" id="PF00534">
    <property type="entry name" value="Glycos_transf_1"/>
    <property type="match status" value="1"/>
</dbReference>
<evidence type="ECO:0000313" key="4">
    <source>
        <dbReference type="Proteomes" id="UP001138802"/>
    </source>
</evidence>
<dbReference type="InterPro" id="IPR028098">
    <property type="entry name" value="Glyco_trans_4-like_N"/>
</dbReference>
<dbReference type="CDD" id="cd03811">
    <property type="entry name" value="GT4_GT28_WabH-like"/>
    <property type="match status" value="1"/>
</dbReference>
<keyword evidence="4" id="KW-1185">Reference proteome</keyword>
<dbReference type="GO" id="GO:0016757">
    <property type="term" value="F:glycosyltransferase activity"/>
    <property type="evidence" value="ECO:0007669"/>
    <property type="project" value="UniProtKB-ARBA"/>
</dbReference>
<dbReference type="AlphaFoldDB" id="A0A9X0WEF1"/>
<name>A0A9X0WEF1_9GAMM</name>
<organism evidence="3 4">
    <name type="scientific">Thiocapsa imhoffii</name>
    <dbReference type="NCBI Taxonomy" id="382777"/>
    <lineage>
        <taxon>Bacteria</taxon>
        <taxon>Pseudomonadati</taxon>
        <taxon>Pseudomonadota</taxon>
        <taxon>Gammaproteobacteria</taxon>
        <taxon>Chromatiales</taxon>
        <taxon>Chromatiaceae</taxon>
        <taxon>Thiocapsa</taxon>
    </lineage>
</organism>
<dbReference type="InterPro" id="IPR001296">
    <property type="entry name" value="Glyco_trans_1"/>
</dbReference>
<dbReference type="EMBL" id="NRSD01000001">
    <property type="protein sequence ID" value="MBK1643184.1"/>
    <property type="molecule type" value="Genomic_DNA"/>
</dbReference>
<accession>A0A9X0WEF1</accession>
<evidence type="ECO:0008006" key="5">
    <source>
        <dbReference type="Google" id="ProtNLM"/>
    </source>
</evidence>
<protein>
    <recommendedName>
        <fullName evidence="5">Glycosyltransferase</fullName>
    </recommendedName>
</protein>
<dbReference type="Gene3D" id="3.40.50.2000">
    <property type="entry name" value="Glycogen Phosphorylase B"/>
    <property type="match status" value="2"/>
</dbReference>
<dbReference type="RefSeq" id="WP_200385979.1">
    <property type="nucleotide sequence ID" value="NZ_NRSD01000001.1"/>
</dbReference>
<evidence type="ECO:0000259" key="2">
    <source>
        <dbReference type="Pfam" id="PF13439"/>
    </source>
</evidence>
<feature type="domain" description="Glycosyltransferase subfamily 4-like N-terminal" evidence="2">
    <location>
        <begin position="22"/>
        <end position="189"/>
    </location>
</feature>
<comment type="caution">
    <text evidence="3">The sequence shown here is derived from an EMBL/GenBank/DDBJ whole genome shotgun (WGS) entry which is preliminary data.</text>
</comment>
<dbReference type="SUPFAM" id="SSF53756">
    <property type="entry name" value="UDP-Glycosyltransferase/glycogen phosphorylase"/>
    <property type="match status" value="1"/>
</dbReference>
<proteinExistence type="predicted"/>
<dbReference type="Proteomes" id="UP001138802">
    <property type="component" value="Unassembled WGS sequence"/>
</dbReference>
<evidence type="ECO:0000259" key="1">
    <source>
        <dbReference type="Pfam" id="PF00534"/>
    </source>
</evidence>
<dbReference type="PANTHER" id="PTHR12526">
    <property type="entry name" value="GLYCOSYLTRANSFERASE"/>
    <property type="match status" value="1"/>
</dbReference>